<evidence type="ECO:0000259" key="1">
    <source>
        <dbReference type="Pfam" id="PF00535"/>
    </source>
</evidence>
<dbReference type="InterPro" id="IPR001173">
    <property type="entry name" value="Glyco_trans_2-like"/>
</dbReference>
<proteinExistence type="predicted"/>
<dbReference type="SUPFAM" id="SSF53448">
    <property type="entry name" value="Nucleotide-diphospho-sugar transferases"/>
    <property type="match status" value="1"/>
</dbReference>
<feature type="domain" description="Glycosyltransferase 2-like" evidence="1">
    <location>
        <begin position="8"/>
        <end position="136"/>
    </location>
</feature>
<dbReference type="PANTHER" id="PTHR43685:SF14">
    <property type="entry name" value="GLYCOSYLTRANSFERASE 2-LIKE DOMAIN-CONTAINING PROTEIN"/>
    <property type="match status" value="1"/>
</dbReference>
<name>A0A857MPW5_9BACT</name>
<protein>
    <submittedName>
        <fullName evidence="2">Glycosyltransferase</fullName>
    </submittedName>
</protein>
<dbReference type="EMBL" id="CP045921">
    <property type="protein sequence ID" value="QHN42700.1"/>
    <property type="molecule type" value="Genomic_DNA"/>
</dbReference>
<keyword evidence="3" id="KW-1185">Reference proteome</keyword>
<reference evidence="2" key="1">
    <citation type="journal article" date="2021" name="Nat. Microbiol.">
        <title>Cocultivation of an ultrasmall environmental parasitic bacterium with lytic ability against bacteria associated with wastewater foams.</title>
        <authorList>
            <person name="Batinovic S."/>
            <person name="Rose J.J.A."/>
            <person name="Ratcliffe J."/>
            <person name="Seviour R.J."/>
            <person name="Petrovski S."/>
        </authorList>
    </citation>
    <scope>NUCLEOTIDE SEQUENCE</scope>
    <source>
        <strain evidence="2">JR1</strain>
    </source>
</reference>
<evidence type="ECO:0000313" key="2">
    <source>
        <dbReference type="EMBL" id="QHN42700.1"/>
    </source>
</evidence>
<organism evidence="2 3">
    <name type="scientific">Candidatus Mycosynbacter amalyticus</name>
    <dbReference type="NCBI Taxonomy" id="2665156"/>
    <lineage>
        <taxon>Bacteria</taxon>
        <taxon>Candidatus Saccharimonadota</taxon>
        <taxon>Candidatus Saccharimonadota incertae sedis</taxon>
        <taxon>Candidatus Mycosynbacter</taxon>
    </lineage>
</organism>
<dbReference type="PANTHER" id="PTHR43685">
    <property type="entry name" value="GLYCOSYLTRANSFERASE"/>
    <property type="match status" value="1"/>
</dbReference>
<accession>A0A857MPW5</accession>
<dbReference type="KEGG" id="mama:GII36_02420"/>
<evidence type="ECO:0000313" key="3">
    <source>
        <dbReference type="Proteomes" id="UP001059824"/>
    </source>
</evidence>
<dbReference type="AlphaFoldDB" id="A0A857MPW5"/>
<dbReference type="InterPro" id="IPR029044">
    <property type="entry name" value="Nucleotide-diphossugar_trans"/>
</dbReference>
<dbReference type="Proteomes" id="UP001059824">
    <property type="component" value="Chromosome"/>
</dbReference>
<sequence>MVKLPTVSIVIPAYNEEKVIGKCLESCIAQTDLADEVIVVDNNSRDDTAKIVRRYQRAHPEAHIRLLSQKEQGLIPTRNYGFKQAKGEVMGRIDADSALSENWVHSVRRTFAKKTVAAATGPVVYHDMPLPKVGLAFDKRIRQALYNSAKDHTFLFGSNMAIRQGAWSAIQDLVHRDEEDLLHEDIDIALSLYRKGLYVAYDPEMVGGMSARRLEDKPRDFYNYVMRFERTFQIHGVSSATARMPIFIYLMIYFPIRTLRKFYDGDANKFTLQKLRDDIREIAEKL</sequence>
<dbReference type="Pfam" id="PF00535">
    <property type="entry name" value="Glycos_transf_2"/>
    <property type="match status" value="1"/>
</dbReference>
<gene>
    <name evidence="2" type="ORF">GII36_02420</name>
</gene>
<dbReference type="RefSeq" id="WP_260764195.1">
    <property type="nucleotide sequence ID" value="NZ_CP045921.1"/>
</dbReference>
<dbReference type="InterPro" id="IPR050834">
    <property type="entry name" value="Glycosyltransf_2"/>
</dbReference>
<dbReference type="Gene3D" id="3.90.550.10">
    <property type="entry name" value="Spore Coat Polysaccharide Biosynthesis Protein SpsA, Chain A"/>
    <property type="match status" value="1"/>
</dbReference>
<dbReference type="CDD" id="cd00761">
    <property type="entry name" value="Glyco_tranf_GTA_type"/>
    <property type="match status" value="1"/>
</dbReference>